<dbReference type="PANTHER" id="PTHR37735:SF1">
    <property type="entry name" value="OS08G0567000 PROTEIN"/>
    <property type="match status" value="1"/>
</dbReference>
<evidence type="ECO:0000259" key="3">
    <source>
        <dbReference type="Pfam" id="PF25070"/>
    </source>
</evidence>
<dbReference type="Proteomes" id="UP001497512">
    <property type="component" value="Chromosome 4"/>
</dbReference>
<feature type="domain" description="DUF7794" evidence="3">
    <location>
        <begin position="37"/>
        <end position="306"/>
    </location>
</feature>
<evidence type="ECO:0000313" key="4">
    <source>
        <dbReference type="EMBL" id="CAK9223493.1"/>
    </source>
</evidence>
<evidence type="ECO:0000313" key="5">
    <source>
        <dbReference type="Proteomes" id="UP001497512"/>
    </source>
</evidence>
<reference evidence="4" key="1">
    <citation type="submission" date="2024-02" db="EMBL/GenBank/DDBJ databases">
        <authorList>
            <consortium name="ELIXIR-Norway"/>
            <consortium name="Elixir Norway"/>
        </authorList>
    </citation>
    <scope>NUCLEOTIDE SEQUENCE</scope>
</reference>
<gene>
    <name evidence="4" type="ORF">CSSPTR1EN2_LOCUS16859</name>
</gene>
<feature type="transmembrane region" description="Helical" evidence="1">
    <location>
        <begin position="354"/>
        <end position="375"/>
    </location>
</feature>
<organism evidence="4 5">
    <name type="scientific">Sphagnum troendelagicum</name>
    <dbReference type="NCBI Taxonomy" id="128251"/>
    <lineage>
        <taxon>Eukaryota</taxon>
        <taxon>Viridiplantae</taxon>
        <taxon>Streptophyta</taxon>
        <taxon>Embryophyta</taxon>
        <taxon>Bryophyta</taxon>
        <taxon>Sphagnophytina</taxon>
        <taxon>Sphagnopsida</taxon>
        <taxon>Sphagnales</taxon>
        <taxon>Sphagnaceae</taxon>
        <taxon>Sphagnum</taxon>
    </lineage>
</organism>
<keyword evidence="1" id="KW-1133">Transmembrane helix</keyword>
<dbReference type="EMBL" id="OZ019896">
    <property type="protein sequence ID" value="CAK9223493.1"/>
    <property type="molecule type" value="Genomic_DNA"/>
</dbReference>
<dbReference type="Pfam" id="PF25070">
    <property type="entry name" value="DUF7794"/>
    <property type="match status" value="1"/>
</dbReference>
<keyword evidence="1" id="KW-0812">Transmembrane</keyword>
<feature type="signal peptide" evidence="2">
    <location>
        <begin position="1"/>
        <end position="29"/>
    </location>
</feature>
<proteinExistence type="predicted"/>
<evidence type="ECO:0000256" key="2">
    <source>
        <dbReference type="SAM" id="SignalP"/>
    </source>
</evidence>
<keyword evidence="1" id="KW-0472">Membrane</keyword>
<dbReference type="InterPro" id="IPR056696">
    <property type="entry name" value="DUF7794"/>
</dbReference>
<accession>A0ABP0ULP9</accession>
<keyword evidence="2" id="KW-0732">Signal</keyword>
<sequence>MEQQLGFRSSSWLCFALGLLFPFLALVAAAGQEDALGTLLFVEADSGRHFLQTGDSISNSDTAVFSYSDVTTSVAVLLGVFPPVDVSQSSALKLDSVLVPDPFCRPRAVLLLNIMGVDSELLSEWTAQEILGKSLFQQRPLSTVDSQLFELSGKDVRLDDLLGSFDLDMTDASLQHAIKDLTLLLGALYVPEGASAAGTLSMPLTSDNFISLDLSQDADRTFAMELVALVRGMQHAVAERKELGHASDRPAQLLTGMITGIEALHKQYGSGAHTQQACKLVLLVANKVLESLQTAYGDEIVGVFTFVKETTDHGSPFQIAISSRSARILQAAAPTADNSTLTPEDEANQLAGRAIVFFTVVILIISVILASFCLFSMPITRDTLLYSGVKLD</sequence>
<name>A0ABP0ULP9_9BRYO</name>
<feature type="chain" id="PRO_5046138244" description="DUF7794 domain-containing protein" evidence="2">
    <location>
        <begin position="30"/>
        <end position="392"/>
    </location>
</feature>
<dbReference type="PANTHER" id="PTHR37735">
    <property type="entry name" value="OS08G0567000 PROTEIN"/>
    <property type="match status" value="1"/>
</dbReference>
<evidence type="ECO:0000256" key="1">
    <source>
        <dbReference type="SAM" id="Phobius"/>
    </source>
</evidence>
<protein>
    <recommendedName>
        <fullName evidence="3">DUF7794 domain-containing protein</fullName>
    </recommendedName>
</protein>
<keyword evidence="5" id="KW-1185">Reference proteome</keyword>